<evidence type="ECO:0000313" key="2">
    <source>
        <dbReference type="EnsemblPlants" id="EMT22113"/>
    </source>
</evidence>
<dbReference type="EnsemblPlants" id="EMT22113">
    <property type="protein sequence ID" value="EMT22113"/>
    <property type="gene ID" value="F775_02250"/>
</dbReference>
<accession>M8BJZ1</accession>
<evidence type="ECO:0000259" key="1">
    <source>
        <dbReference type="Pfam" id="PF00646"/>
    </source>
</evidence>
<proteinExistence type="predicted"/>
<dbReference type="AlphaFoldDB" id="M8BJZ1"/>
<dbReference type="ExpressionAtlas" id="M8BJZ1">
    <property type="expression patterns" value="baseline"/>
</dbReference>
<organism evidence="2">
    <name type="scientific">Aegilops tauschii</name>
    <name type="common">Tausch's goatgrass</name>
    <name type="synonym">Aegilops squarrosa</name>
    <dbReference type="NCBI Taxonomy" id="37682"/>
    <lineage>
        <taxon>Eukaryota</taxon>
        <taxon>Viridiplantae</taxon>
        <taxon>Streptophyta</taxon>
        <taxon>Embryophyta</taxon>
        <taxon>Tracheophyta</taxon>
        <taxon>Spermatophyta</taxon>
        <taxon>Magnoliopsida</taxon>
        <taxon>Liliopsida</taxon>
        <taxon>Poales</taxon>
        <taxon>Poaceae</taxon>
        <taxon>BOP clade</taxon>
        <taxon>Pooideae</taxon>
        <taxon>Triticodae</taxon>
        <taxon>Triticeae</taxon>
        <taxon>Triticinae</taxon>
        <taxon>Aegilops</taxon>
    </lineage>
</organism>
<sequence>MASADRLSGLADDLLQRILSFAPAKEAAASAALSRRWRPLWRRTGALNLDSRPYSRQHSRFYHGDRFDDFFRHGKAALASRLGTALKRLTLYLLEDAYLVGDKWHYRRNDDVVPEYDTRVAGLLADPAATALEELRIAGECAFVCITIEDIVSDDCYRYGDQTFTGDQKPGEEVILPTFLNLRLLEIDASFNYRDSNTASALATLLRACPAMSELRLRLNMNRDYHYDRETKEQVGGPFAQSTESFNRLGSMCAKHRDDVELGGVSELPAAFANSCTFGCLRTSLRKVTLQFKSNEHNCFQVQLARFLVENAMVLEEMHVEDGNQFWPDHLLGKLTRWRADAFRLRNLPDTAGFQVFQLANPVVDPEVNY</sequence>
<reference evidence="2" key="1">
    <citation type="submission" date="2015-06" db="UniProtKB">
        <authorList>
            <consortium name="EnsemblPlants"/>
        </authorList>
    </citation>
    <scope>IDENTIFICATION</scope>
</reference>
<dbReference type="InterPro" id="IPR001810">
    <property type="entry name" value="F-box_dom"/>
</dbReference>
<dbReference type="SUPFAM" id="SSF81383">
    <property type="entry name" value="F-box domain"/>
    <property type="match status" value="1"/>
</dbReference>
<protein>
    <recommendedName>
        <fullName evidence="1">F-box domain-containing protein</fullName>
    </recommendedName>
</protein>
<name>M8BJZ1_AEGTA</name>
<dbReference type="InterPro" id="IPR055302">
    <property type="entry name" value="F-box_dom-containing"/>
</dbReference>
<dbReference type="PANTHER" id="PTHR32141">
    <property type="match status" value="1"/>
</dbReference>
<feature type="domain" description="F-box" evidence="1">
    <location>
        <begin position="7"/>
        <end position="43"/>
    </location>
</feature>
<dbReference type="InterPro" id="IPR036047">
    <property type="entry name" value="F-box-like_dom_sf"/>
</dbReference>
<dbReference type="Pfam" id="PF00646">
    <property type="entry name" value="F-box"/>
    <property type="match status" value="1"/>
</dbReference>
<dbReference type="PANTHER" id="PTHR32141:SF78">
    <property type="entry name" value="F-BOX DOMAIN-CONTAINING PROTEIN"/>
    <property type="match status" value="1"/>
</dbReference>